<accession>A0A448WRB7</accession>
<comment type="caution">
    <text evidence="1">The sequence shown here is derived from an EMBL/GenBank/DDBJ whole genome shotgun (WGS) entry which is preliminary data.</text>
</comment>
<evidence type="ECO:0000313" key="1">
    <source>
        <dbReference type="EMBL" id="VEL18220.1"/>
    </source>
</evidence>
<reference evidence="1" key="1">
    <citation type="submission" date="2018-11" db="EMBL/GenBank/DDBJ databases">
        <authorList>
            <consortium name="Pathogen Informatics"/>
        </authorList>
    </citation>
    <scope>NUCLEOTIDE SEQUENCE</scope>
</reference>
<dbReference type="EMBL" id="CAAALY010036051">
    <property type="protein sequence ID" value="VEL18220.1"/>
    <property type="molecule type" value="Genomic_DNA"/>
</dbReference>
<protein>
    <submittedName>
        <fullName evidence="1">Uncharacterized protein</fullName>
    </submittedName>
</protein>
<organism evidence="1 2">
    <name type="scientific">Protopolystoma xenopodis</name>
    <dbReference type="NCBI Taxonomy" id="117903"/>
    <lineage>
        <taxon>Eukaryota</taxon>
        <taxon>Metazoa</taxon>
        <taxon>Spiralia</taxon>
        <taxon>Lophotrochozoa</taxon>
        <taxon>Platyhelminthes</taxon>
        <taxon>Monogenea</taxon>
        <taxon>Polyopisthocotylea</taxon>
        <taxon>Polystomatidea</taxon>
        <taxon>Polystomatidae</taxon>
        <taxon>Protopolystoma</taxon>
    </lineage>
</organism>
<name>A0A448WRB7_9PLAT</name>
<proteinExistence type="predicted"/>
<keyword evidence="2" id="KW-1185">Reference proteome</keyword>
<dbReference type="AlphaFoldDB" id="A0A448WRB7"/>
<dbReference type="Proteomes" id="UP000784294">
    <property type="component" value="Unassembled WGS sequence"/>
</dbReference>
<gene>
    <name evidence="1" type="ORF">PXEA_LOCUS11660</name>
</gene>
<sequence length="134" mass="15206">MREMNARYSTAAAASETEMARARDEQAILTDKLAALEVEVRHLTRHLESARAGETRWRQEVEALRGQTSNHQTQLLSQLQAIQVSGSFFSILEPASYAPTFMFENSLVIGLSDFRAFSYTLSIEFSFLFPNKIR</sequence>
<evidence type="ECO:0000313" key="2">
    <source>
        <dbReference type="Proteomes" id="UP000784294"/>
    </source>
</evidence>